<feature type="compositionally biased region" description="Polar residues" evidence="2">
    <location>
        <begin position="167"/>
        <end position="176"/>
    </location>
</feature>
<gene>
    <name evidence="3" type="ORF">CLAFUR5_03650</name>
</gene>
<dbReference type="GeneID" id="71983528"/>
<reference evidence="3" key="2">
    <citation type="journal article" date="2022" name="Microb. Genom.">
        <title>A chromosome-scale genome assembly of the tomato pathogen Cladosporium fulvum reveals a compartmentalized genome architecture and the presence of a dispensable chromosome.</title>
        <authorList>
            <person name="Zaccaron A.Z."/>
            <person name="Chen L.H."/>
            <person name="Samaras A."/>
            <person name="Stergiopoulos I."/>
        </authorList>
    </citation>
    <scope>NUCLEOTIDE SEQUENCE</scope>
    <source>
        <strain evidence="3">Race5_Kim</strain>
    </source>
</reference>
<feature type="region of interest" description="Disordered" evidence="2">
    <location>
        <begin position="155"/>
        <end position="220"/>
    </location>
</feature>
<organism evidence="3 4">
    <name type="scientific">Passalora fulva</name>
    <name type="common">Tomato leaf mold</name>
    <name type="synonym">Cladosporium fulvum</name>
    <dbReference type="NCBI Taxonomy" id="5499"/>
    <lineage>
        <taxon>Eukaryota</taxon>
        <taxon>Fungi</taxon>
        <taxon>Dikarya</taxon>
        <taxon>Ascomycota</taxon>
        <taxon>Pezizomycotina</taxon>
        <taxon>Dothideomycetes</taxon>
        <taxon>Dothideomycetidae</taxon>
        <taxon>Mycosphaerellales</taxon>
        <taxon>Mycosphaerellaceae</taxon>
        <taxon>Fulvia</taxon>
    </lineage>
</organism>
<sequence>MADMDAIFWKNRFYAVNSRISELEFENHKLTASNDSAIKQDPEDIAQLEDIIGAQKRMLMEAQITNTKLEQELGTEQQYVRNLKARVSAMEGAEKAMKTSSLGTKSTLAQEKKRVSALEKEIYDLKMERRDLKCANSRLKFDIEQLQEQNPGLTLNVSFASPKPSPFTAQSTTSPAFPTEKRKWDHVNSNAGKDPLPYSKTKSSKVHSDRRAGLPREHAA</sequence>
<dbReference type="AlphaFoldDB" id="A0A9Q8P4W5"/>
<dbReference type="OrthoDB" id="10591960at2759"/>
<evidence type="ECO:0000313" key="4">
    <source>
        <dbReference type="Proteomes" id="UP000756132"/>
    </source>
</evidence>
<feature type="coiled-coil region" evidence="1">
    <location>
        <begin position="66"/>
        <end position="149"/>
    </location>
</feature>
<dbReference type="RefSeq" id="XP_047757627.1">
    <property type="nucleotide sequence ID" value="XM_047902798.1"/>
</dbReference>
<keyword evidence="4" id="KW-1185">Reference proteome</keyword>
<dbReference type="Proteomes" id="UP000756132">
    <property type="component" value="Chromosome 2"/>
</dbReference>
<dbReference type="EMBL" id="CP090164">
    <property type="protein sequence ID" value="UJO13261.1"/>
    <property type="molecule type" value="Genomic_DNA"/>
</dbReference>
<proteinExistence type="predicted"/>
<dbReference type="KEGG" id="ffu:CLAFUR5_03650"/>
<accession>A0A9Q8P4W5</accession>
<reference evidence="3" key="1">
    <citation type="submission" date="2021-12" db="EMBL/GenBank/DDBJ databases">
        <authorList>
            <person name="Zaccaron A."/>
            <person name="Stergiopoulos I."/>
        </authorList>
    </citation>
    <scope>NUCLEOTIDE SEQUENCE</scope>
    <source>
        <strain evidence="3">Race5_Kim</strain>
    </source>
</reference>
<keyword evidence="1" id="KW-0175">Coiled coil</keyword>
<evidence type="ECO:0000256" key="1">
    <source>
        <dbReference type="SAM" id="Coils"/>
    </source>
</evidence>
<feature type="compositionally biased region" description="Basic and acidic residues" evidence="2">
    <location>
        <begin position="206"/>
        <end position="220"/>
    </location>
</feature>
<evidence type="ECO:0000256" key="2">
    <source>
        <dbReference type="SAM" id="MobiDB-lite"/>
    </source>
</evidence>
<evidence type="ECO:0000313" key="3">
    <source>
        <dbReference type="EMBL" id="UJO13261.1"/>
    </source>
</evidence>
<protein>
    <submittedName>
        <fullName evidence="3">Uncharacterized protein</fullName>
    </submittedName>
</protein>
<name>A0A9Q8P4W5_PASFU</name>